<keyword evidence="2" id="KW-0812">Transmembrane</keyword>
<protein>
    <submittedName>
        <fullName evidence="3">Uncharacterized protein</fullName>
    </submittedName>
</protein>
<organism evidence="3 4">
    <name type="scientific">Candidatus Pseudobacter hemicellulosilyticus</name>
    <dbReference type="NCBI Taxonomy" id="3121375"/>
    <lineage>
        <taxon>Bacteria</taxon>
        <taxon>Pseudomonadati</taxon>
        <taxon>Bacteroidota</taxon>
        <taxon>Chitinophagia</taxon>
        <taxon>Chitinophagales</taxon>
        <taxon>Chitinophagaceae</taxon>
        <taxon>Pseudobacter</taxon>
    </lineage>
</organism>
<feature type="coiled-coil region" evidence="1">
    <location>
        <begin position="64"/>
        <end position="192"/>
    </location>
</feature>
<feature type="coiled-coil region" evidence="1">
    <location>
        <begin position="234"/>
        <end position="320"/>
    </location>
</feature>
<dbReference type="EMBL" id="CP119311">
    <property type="protein sequence ID" value="WEK37164.1"/>
    <property type="molecule type" value="Genomic_DNA"/>
</dbReference>
<accession>A0AAJ5WTM3</accession>
<gene>
    <name evidence="3" type="ORF">P0Y53_06595</name>
</gene>
<proteinExistence type="predicted"/>
<name>A0AAJ5WTM3_9BACT</name>
<keyword evidence="2" id="KW-1133">Transmembrane helix</keyword>
<sequence length="339" mass="40200">MYPSLVILGITFTIGVTEMLVFLFGAIVLGFFIHFFLVHRRSLPRNLGEPSVIAQSAIDPDEWKLKYHEEMEVQEKAQKQLRRELAEAQENEELLSLELTELKKELAQLQEEKEALDQQPATYFGQLKMAQDNLQEHNQNIARLLEQIETLKESDKRHAEIRQANELLSAQVRELRRTSFDQEALIRQLRQEQFLEGEMKDRLLNTQEAFNALQDKLLKMETYLAHPEHRQFEYDELQENYFKITKEYDEVRMKQLTLLEENQRMLRLIADTEDKLRESNFQRQQLMKKVGFLEELNRDLQQVTEQNKKLEIQLKRITEIESLLARAAEQRRSEKGNIG</sequence>
<feature type="transmembrane region" description="Helical" evidence="2">
    <location>
        <begin position="6"/>
        <end position="37"/>
    </location>
</feature>
<dbReference type="Proteomes" id="UP001220610">
    <property type="component" value="Chromosome"/>
</dbReference>
<dbReference type="AlphaFoldDB" id="A0AAJ5WTM3"/>
<evidence type="ECO:0000313" key="3">
    <source>
        <dbReference type="EMBL" id="WEK37164.1"/>
    </source>
</evidence>
<reference evidence="3" key="1">
    <citation type="submission" date="2023-03" db="EMBL/GenBank/DDBJ databases">
        <title>Andean soil-derived lignocellulolytic bacterial consortium as a source of novel taxa and putative plastic-active enzymes.</title>
        <authorList>
            <person name="Diaz-Garcia L."/>
            <person name="Chuvochina M."/>
            <person name="Feuerriegel G."/>
            <person name="Bunk B."/>
            <person name="Sproer C."/>
            <person name="Streit W.R."/>
            <person name="Rodriguez L.M."/>
            <person name="Overmann J."/>
            <person name="Jimenez D.J."/>
        </authorList>
    </citation>
    <scope>NUCLEOTIDE SEQUENCE</scope>
    <source>
        <strain evidence="3">MAG 7</strain>
    </source>
</reference>
<keyword evidence="1" id="KW-0175">Coiled coil</keyword>
<evidence type="ECO:0000256" key="2">
    <source>
        <dbReference type="SAM" id="Phobius"/>
    </source>
</evidence>
<evidence type="ECO:0000256" key="1">
    <source>
        <dbReference type="SAM" id="Coils"/>
    </source>
</evidence>
<keyword evidence="2" id="KW-0472">Membrane</keyword>
<evidence type="ECO:0000313" key="4">
    <source>
        <dbReference type="Proteomes" id="UP001220610"/>
    </source>
</evidence>